<reference evidence="1" key="1">
    <citation type="submission" date="2006-10" db="EMBL/GenBank/DDBJ databases">
        <authorList>
            <person name="Amadeo P."/>
            <person name="Zhao Q."/>
            <person name="Wortman J."/>
            <person name="Fraser-Liggett C."/>
            <person name="Carlton J."/>
        </authorList>
    </citation>
    <scope>NUCLEOTIDE SEQUENCE</scope>
    <source>
        <strain evidence="1">G3</strain>
    </source>
</reference>
<dbReference type="InParanoid" id="A2G5R2"/>
<evidence type="ECO:0000313" key="2">
    <source>
        <dbReference type="Proteomes" id="UP000001542"/>
    </source>
</evidence>
<dbReference type="RefSeq" id="XP_001300435.1">
    <property type="nucleotide sequence ID" value="XM_001300434.1"/>
</dbReference>
<protein>
    <submittedName>
        <fullName evidence="1">Uncharacterized protein</fullName>
    </submittedName>
</protein>
<dbReference type="AlphaFoldDB" id="A2G5R2"/>
<dbReference type="EMBL" id="DS114440">
    <property type="protein sequence ID" value="EAX87505.1"/>
    <property type="molecule type" value="Genomic_DNA"/>
</dbReference>
<dbReference type="VEuPathDB" id="TrichDB:TVAGG3_0760660"/>
<proteinExistence type="predicted"/>
<dbReference type="VEuPathDB" id="TrichDB:TVAG_322440"/>
<evidence type="ECO:0000313" key="1">
    <source>
        <dbReference type="EMBL" id="EAX87505.1"/>
    </source>
</evidence>
<reference evidence="1" key="2">
    <citation type="journal article" date="2007" name="Science">
        <title>Draft genome sequence of the sexually transmitted pathogen Trichomonas vaginalis.</title>
        <authorList>
            <person name="Carlton J.M."/>
            <person name="Hirt R.P."/>
            <person name="Silva J.C."/>
            <person name="Delcher A.L."/>
            <person name="Schatz M."/>
            <person name="Zhao Q."/>
            <person name="Wortman J.R."/>
            <person name="Bidwell S.L."/>
            <person name="Alsmark U.C.M."/>
            <person name="Besteiro S."/>
            <person name="Sicheritz-Ponten T."/>
            <person name="Noel C.J."/>
            <person name="Dacks J.B."/>
            <person name="Foster P.G."/>
            <person name="Simillion C."/>
            <person name="Van de Peer Y."/>
            <person name="Miranda-Saavedra D."/>
            <person name="Barton G.J."/>
            <person name="Westrop G.D."/>
            <person name="Mueller S."/>
            <person name="Dessi D."/>
            <person name="Fiori P.L."/>
            <person name="Ren Q."/>
            <person name="Paulsen I."/>
            <person name="Zhang H."/>
            <person name="Bastida-Corcuera F.D."/>
            <person name="Simoes-Barbosa A."/>
            <person name="Brown M.T."/>
            <person name="Hayes R.D."/>
            <person name="Mukherjee M."/>
            <person name="Okumura C.Y."/>
            <person name="Schneider R."/>
            <person name="Smith A.J."/>
            <person name="Vanacova S."/>
            <person name="Villalvazo M."/>
            <person name="Haas B.J."/>
            <person name="Pertea M."/>
            <person name="Feldblyum T.V."/>
            <person name="Utterback T.R."/>
            <person name="Shu C.L."/>
            <person name="Osoegawa K."/>
            <person name="de Jong P.J."/>
            <person name="Hrdy I."/>
            <person name="Horvathova L."/>
            <person name="Zubacova Z."/>
            <person name="Dolezal P."/>
            <person name="Malik S.B."/>
            <person name="Logsdon J.M. Jr."/>
            <person name="Henze K."/>
            <person name="Gupta A."/>
            <person name="Wang C.C."/>
            <person name="Dunne R.L."/>
            <person name="Upcroft J.A."/>
            <person name="Upcroft P."/>
            <person name="White O."/>
            <person name="Salzberg S.L."/>
            <person name="Tang P."/>
            <person name="Chiu C.-H."/>
            <person name="Lee Y.-S."/>
            <person name="Embley T.M."/>
            <person name="Coombs G.H."/>
            <person name="Mottram J.C."/>
            <person name="Tachezy J."/>
            <person name="Fraser-Liggett C.M."/>
            <person name="Johnson P.J."/>
        </authorList>
    </citation>
    <scope>NUCLEOTIDE SEQUENCE [LARGE SCALE GENOMIC DNA]</scope>
    <source>
        <strain evidence="1">G3</strain>
    </source>
</reference>
<dbReference type="SMR" id="A2G5R2"/>
<gene>
    <name evidence="1" type="ORF">TVAG_322440</name>
</gene>
<dbReference type="OrthoDB" id="10655610at2759"/>
<keyword evidence="2" id="KW-1185">Reference proteome</keyword>
<organism evidence="1 2">
    <name type="scientific">Trichomonas vaginalis (strain ATCC PRA-98 / G3)</name>
    <dbReference type="NCBI Taxonomy" id="412133"/>
    <lineage>
        <taxon>Eukaryota</taxon>
        <taxon>Metamonada</taxon>
        <taxon>Parabasalia</taxon>
        <taxon>Trichomonadida</taxon>
        <taxon>Trichomonadidae</taxon>
        <taxon>Trichomonas</taxon>
    </lineage>
</organism>
<accession>A2G5R2</accession>
<sequence length="456" mass="53223">MSDNNISYIQIPYQDLDSELSRYIDLDFMKKPREEEYVIHFEKTKKLLEYFMKKSEEKEFKLFSFKLPTPPDLPSASQLVIHIKLEKLLKKYRNLNADFYSSCVVKISRVLCFLNDCKTSGFIAAFKAGEYKKNANFEFNTMKSVKTVISKIAQLDRLSKKYKYDSLYPTISEQLMHDSLKNFQSLIESKNDYCEISGFDDLFFCYIFTQNKYDIFKPYIDDTVTMLKNTIFGNGSSDDLWNSPKIQFLGIAKCYNAIGEVLNPSNPKQATILRCAVVRFYFDQLYVRCPYLNVKLDHTQYKRNCEIVREMTCEELAISSVMLKPEQLKMKFKDVALNYVKALDSISQMQFYTDPAAFAWLSLKAMNYIDFIAKKNMNKVNENQEEPDQNNTILAFDDIFSVYWPLMAMWPLPDPMSLALFIKTAVGLKLTSQMEYAKTVFVSAIEYIKNFQPDNV</sequence>
<dbReference type="KEGG" id="tva:4745157"/>
<dbReference type="Proteomes" id="UP000001542">
    <property type="component" value="Unassembled WGS sequence"/>
</dbReference>
<name>A2G5R2_TRIV3</name>